<dbReference type="InterPro" id="IPR051219">
    <property type="entry name" value="Heterochromatin_chromo-domain"/>
</dbReference>
<dbReference type="PRINTS" id="PR00504">
    <property type="entry name" value="CHROMODOMAIN"/>
</dbReference>
<proteinExistence type="predicted"/>
<feature type="domain" description="Chromo" evidence="4">
    <location>
        <begin position="25"/>
        <end position="84"/>
    </location>
</feature>
<dbReference type="Pfam" id="PF00385">
    <property type="entry name" value="Chromo"/>
    <property type="match status" value="1"/>
</dbReference>
<sequence>MEQTTAGIERSEPGESEQDEEEDVYEVERIIDMRTKEGEVLYRVRWKNYTSDEDTWEPEAHLEDCREVLLAYKKKLSEIKVKKDTGVEVQVEETAREPPPQKLPMKSDLFDADSESEDERQAESPPEEEEEKEEIVEGGHQRPLT</sequence>
<keyword evidence="6" id="KW-1185">Reference proteome</keyword>
<evidence type="ECO:0000259" key="4">
    <source>
        <dbReference type="PROSITE" id="PS50013"/>
    </source>
</evidence>
<dbReference type="InterPro" id="IPR023779">
    <property type="entry name" value="Chromodomain_CS"/>
</dbReference>
<comment type="caution">
    <text evidence="5">The sequence shown here is derived from an EMBL/GenBank/DDBJ whole genome shotgun (WGS) entry which is preliminary data.</text>
</comment>
<dbReference type="FunFam" id="2.40.50.40:FF:000022">
    <property type="entry name" value="M-phase phosphoprotein 8"/>
    <property type="match status" value="1"/>
</dbReference>
<evidence type="ECO:0000256" key="3">
    <source>
        <dbReference type="SAM" id="MobiDB-lite"/>
    </source>
</evidence>
<dbReference type="InterPro" id="IPR016197">
    <property type="entry name" value="Chromo-like_dom_sf"/>
</dbReference>
<evidence type="ECO:0000256" key="1">
    <source>
        <dbReference type="ARBA" id="ARBA00004123"/>
    </source>
</evidence>
<evidence type="ECO:0000313" key="6">
    <source>
        <dbReference type="Proteomes" id="UP001152622"/>
    </source>
</evidence>
<feature type="region of interest" description="Disordered" evidence="3">
    <location>
        <begin position="1"/>
        <end position="25"/>
    </location>
</feature>
<feature type="compositionally biased region" description="Acidic residues" evidence="3">
    <location>
        <begin position="110"/>
        <end position="134"/>
    </location>
</feature>
<gene>
    <name evidence="5" type="ORF">SKAU_G00240840</name>
</gene>
<dbReference type="AlphaFoldDB" id="A0A9Q1F7L5"/>
<accession>A0A9Q1F7L5</accession>
<dbReference type="SUPFAM" id="SSF54160">
    <property type="entry name" value="Chromo domain-like"/>
    <property type="match status" value="1"/>
</dbReference>
<dbReference type="SMART" id="SM00298">
    <property type="entry name" value="CHROMO"/>
    <property type="match status" value="1"/>
</dbReference>
<dbReference type="InterPro" id="IPR017984">
    <property type="entry name" value="Chromo_dom_subgr"/>
</dbReference>
<feature type="compositionally biased region" description="Acidic residues" evidence="3">
    <location>
        <begin position="14"/>
        <end position="25"/>
    </location>
</feature>
<dbReference type="PROSITE" id="PS50013">
    <property type="entry name" value="CHROMO_2"/>
    <property type="match status" value="1"/>
</dbReference>
<feature type="region of interest" description="Disordered" evidence="3">
    <location>
        <begin position="85"/>
        <end position="145"/>
    </location>
</feature>
<dbReference type="Proteomes" id="UP001152622">
    <property type="component" value="Chromosome 8"/>
</dbReference>
<feature type="compositionally biased region" description="Basic and acidic residues" evidence="3">
    <location>
        <begin position="135"/>
        <end position="145"/>
    </location>
</feature>
<organism evidence="5 6">
    <name type="scientific">Synaphobranchus kaupii</name>
    <name type="common">Kaup's arrowtooth eel</name>
    <dbReference type="NCBI Taxonomy" id="118154"/>
    <lineage>
        <taxon>Eukaryota</taxon>
        <taxon>Metazoa</taxon>
        <taxon>Chordata</taxon>
        <taxon>Craniata</taxon>
        <taxon>Vertebrata</taxon>
        <taxon>Euteleostomi</taxon>
        <taxon>Actinopterygii</taxon>
        <taxon>Neopterygii</taxon>
        <taxon>Teleostei</taxon>
        <taxon>Anguilliformes</taxon>
        <taxon>Synaphobranchidae</taxon>
        <taxon>Synaphobranchus</taxon>
    </lineage>
</organism>
<protein>
    <recommendedName>
        <fullName evidence="4">Chromo domain-containing protein</fullName>
    </recommendedName>
</protein>
<dbReference type="InterPro" id="IPR000953">
    <property type="entry name" value="Chromo/chromo_shadow_dom"/>
</dbReference>
<dbReference type="Gene3D" id="2.40.50.40">
    <property type="match status" value="1"/>
</dbReference>
<dbReference type="InterPro" id="IPR023780">
    <property type="entry name" value="Chromo_domain"/>
</dbReference>
<reference evidence="5" key="1">
    <citation type="journal article" date="2023" name="Science">
        <title>Genome structures resolve the early diversification of teleost fishes.</title>
        <authorList>
            <person name="Parey E."/>
            <person name="Louis A."/>
            <person name="Montfort J."/>
            <person name="Bouchez O."/>
            <person name="Roques C."/>
            <person name="Iampietro C."/>
            <person name="Lluch J."/>
            <person name="Castinel A."/>
            <person name="Donnadieu C."/>
            <person name="Desvignes T."/>
            <person name="Floi Bucao C."/>
            <person name="Jouanno E."/>
            <person name="Wen M."/>
            <person name="Mejri S."/>
            <person name="Dirks R."/>
            <person name="Jansen H."/>
            <person name="Henkel C."/>
            <person name="Chen W.J."/>
            <person name="Zahm M."/>
            <person name="Cabau C."/>
            <person name="Klopp C."/>
            <person name="Thompson A.W."/>
            <person name="Robinson-Rechavi M."/>
            <person name="Braasch I."/>
            <person name="Lecointre G."/>
            <person name="Bobe J."/>
            <person name="Postlethwait J.H."/>
            <person name="Berthelot C."/>
            <person name="Roest Crollius H."/>
            <person name="Guiguen Y."/>
        </authorList>
    </citation>
    <scope>NUCLEOTIDE SEQUENCE</scope>
    <source>
        <strain evidence="5">WJC10195</strain>
    </source>
</reference>
<dbReference type="GO" id="GO:0005634">
    <property type="term" value="C:nucleus"/>
    <property type="evidence" value="ECO:0007669"/>
    <property type="project" value="UniProtKB-SubCell"/>
</dbReference>
<dbReference type="PROSITE" id="PS00598">
    <property type="entry name" value="CHROMO_1"/>
    <property type="match status" value="1"/>
</dbReference>
<evidence type="ECO:0000256" key="2">
    <source>
        <dbReference type="ARBA" id="ARBA00023242"/>
    </source>
</evidence>
<dbReference type="EMBL" id="JAINUF010000008">
    <property type="protein sequence ID" value="KAJ8352608.1"/>
    <property type="molecule type" value="Genomic_DNA"/>
</dbReference>
<dbReference type="PANTHER" id="PTHR22812">
    <property type="entry name" value="CHROMOBOX PROTEIN"/>
    <property type="match status" value="1"/>
</dbReference>
<keyword evidence="2" id="KW-0539">Nucleus</keyword>
<dbReference type="OrthoDB" id="5376140at2759"/>
<evidence type="ECO:0000313" key="5">
    <source>
        <dbReference type="EMBL" id="KAJ8352608.1"/>
    </source>
</evidence>
<comment type="subcellular location">
    <subcellularLocation>
        <location evidence="1">Nucleus</location>
    </subcellularLocation>
</comment>
<name>A0A9Q1F7L5_SYNKA</name>